<accession>A0AB37H7C3</accession>
<dbReference type="PANTHER" id="PTHR10587">
    <property type="entry name" value="GLYCOSYL TRANSFERASE-RELATED"/>
    <property type="match status" value="1"/>
</dbReference>
<organism evidence="3 4">
    <name type="scientific">Heyndrickxia sporothermodurans</name>
    <dbReference type="NCBI Taxonomy" id="46224"/>
    <lineage>
        <taxon>Bacteria</taxon>
        <taxon>Bacillati</taxon>
        <taxon>Bacillota</taxon>
        <taxon>Bacilli</taxon>
        <taxon>Bacillales</taxon>
        <taxon>Bacillaceae</taxon>
        <taxon>Heyndrickxia</taxon>
    </lineage>
</organism>
<sequence length="294" mass="33916">MTNKQNQRRKRMIYEIGAIIIILLFIVGFSFRGTEDDVMVAVKKQGPPNEIPMMENAPQLKQTMKGSIYATSIIQKEKEVIQQEKNQKIVYLTFDDGPSSDANELLDVLDHYGAKATFFMLAPHIKAYPDVVKRMVKTGYAVGLHGVTHDARQFYHSKKSPLHEMQEDQKVLEKITGVKSTLIRTPYGSVPYMLDSYRKEIELYGFQLWDWDIDSDDWKSNSKAYVSRVINGIKFMDSIGKHPVILLHDRGPTIKYLPILLNWLNKNHYVTKNLEESMDAYSFKCNDRCHPYGS</sequence>
<feature type="transmembrane region" description="Helical" evidence="1">
    <location>
        <begin position="12"/>
        <end position="31"/>
    </location>
</feature>
<evidence type="ECO:0000256" key="1">
    <source>
        <dbReference type="SAM" id="Phobius"/>
    </source>
</evidence>
<dbReference type="InterPro" id="IPR011330">
    <property type="entry name" value="Glyco_hydro/deAcase_b/a-brl"/>
</dbReference>
<proteinExistence type="predicted"/>
<evidence type="ECO:0000259" key="2">
    <source>
        <dbReference type="PROSITE" id="PS51677"/>
    </source>
</evidence>
<dbReference type="Gene3D" id="3.20.20.370">
    <property type="entry name" value="Glycoside hydrolase/deacetylase"/>
    <property type="match status" value="1"/>
</dbReference>
<dbReference type="EMBL" id="CP066701">
    <property type="protein sequence ID" value="QQX24713.1"/>
    <property type="molecule type" value="Genomic_DNA"/>
</dbReference>
<evidence type="ECO:0000313" key="3">
    <source>
        <dbReference type="EMBL" id="QQX24713.1"/>
    </source>
</evidence>
<dbReference type="KEGG" id="hspo:JGZ69_18430"/>
<dbReference type="AlphaFoldDB" id="A0AB37H7C3"/>
<dbReference type="PANTHER" id="PTHR10587:SF125">
    <property type="entry name" value="POLYSACCHARIDE DEACETYLASE YHEN-RELATED"/>
    <property type="match status" value="1"/>
</dbReference>
<dbReference type="InterPro" id="IPR002509">
    <property type="entry name" value="NODB_dom"/>
</dbReference>
<evidence type="ECO:0000313" key="4">
    <source>
        <dbReference type="Proteomes" id="UP000595512"/>
    </source>
</evidence>
<dbReference type="GO" id="GO:0005975">
    <property type="term" value="P:carbohydrate metabolic process"/>
    <property type="evidence" value="ECO:0007669"/>
    <property type="project" value="InterPro"/>
</dbReference>
<dbReference type="GO" id="GO:0016810">
    <property type="term" value="F:hydrolase activity, acting on carbon-nitrogen (but not peptide) bonds"/>
    <property type="evidence" value="ECO:0007669"/>
    <property type="project" value="InterPro"/>
</dbReference>
<name>A0AB37H7C3_9BACI</name>
<keyword evidence="1" id="KW-0812">Transmembrane</keyword>
<protein>
    <submittedName>
        <fullName evidence="3">Polysaccharide deacetylase family protein</fullName>
    </submittedName>
</protein>
<dbReference type="PROSITE" id="PS51677">
    <property type="entry name" value="NODB"/>
    <property type="match status" value="1"/>
</dbReference>
<dbReference type="Proteomes" id="UP000595512">
    <property type="component" value="Chromosome"/>
</dbReference>
<gene>
    <name evidence="3" type="ORF">JGZ69_18430</name>
</gene>
<dbReference type="Pfam" id="PF01522">
    <property type="entry name" value="Polysacc_deac_1"/>
    <property type="match status" value="1"/>
</dbReference>
<feature type="domain" description="NodB homology" evidence="2">
    <location>
        <begin position="88"/>
        <end position="272"/>
    </location>
</feature>
<keyword evidence="1" id="KW-1133">Transmembrane helix</keyword>
<dbReference type="RefSeq" id="WP_107920462.1">
    <property type="nucleotide sequence ID" value="NZ_CP066701.1"/>
</dbReference>
<dbReference type="InterPro" id="IPR050248">
    <property type="entry name" value="Polysacc_deacetylase_ArnD"/>
</dbReference>
<reference evidence="3 4" key="1">
    <citation type="submission" date="2020-12" db="EMBL/GenBank/DDBJ databases">
        <title>Taxonomic evaluation of the Bacillus sporothermodurans group of bacteria based on whole genome sequences.</title>
        <authorList>
            <person name="Fiedler G."/>
            <person name="Herbstmann A.-D."/>
            <person name="Doll E."/>
            <person name="Wenning M."/>
            <person name="Brinks E."/>
            <person name="Kabisch J."/>
            <person name="Breitenwieser F."/>
            <person name="Lappann M."/>
            <person name="Boehnlein C."/>
            <person name="Franz C."/>
        </authorList>
    </citation>
    <scope>NUCLEOTIDE SEQUENCE [LARGE SCALE GENOMIC DNA]</scope>
    <source>
        <strain evidence="3 4">DSM 10599</strain>
    </source>
</reference>
<keyword evidence="1" id="KW-0472">Membrane</keyword>
<dbReference type="SUPFAM" id="SSF88713">
    <property type="entry name" value="Glycoside hydrolase/deacetylase"/>
    <property type="match status" value="1"/>
</dbReference>